<proteinExistence type="predicted"/>
<keyword evidence="3" id="KW-1185">Reference proteome</keyword>
<gene>
    <name evidence="2" type="ORF">F5891DRAFT_1186116</name>
</gene>
<comment type="caution">
    <text evidence="2">The sequence shown here is derived from an EMBL/GenBank/DDBJ whole genome shotgun (WGS) entry which is preliminary data.</text>
</comment>
<feature type="region of interest" description="Disordered" evidence="1">
    <location>
        <begin position="1"/>
        <end position="26"/>
    </location>
</feature>
<dbReference type="GeneID" id="64660947"/>
<organism evidence="2 3">
    <name type="scientific">Suillus fuscotomentosus</name>
    <dbReference type="NCBI Taxonomy" id="1912939"/>
    <lineage>
        <taxon>Eukaryota</taxon>
        <taxon>Fungi</taxon>
        <taxon>Dikarya</taxon>
        <taxon>Basidiomycota</taxon>
        <taxon>Agaricomycotina</taxon>
        <taxon>Agaricomycetes</taxon>
        <taxon>Agaricomycetidae</taxon>
        <taxon>Boletales</taxon>
        <taxon>Suillineae</taxon>
        <taxon>Suillaceae</taxon>
        <taxon>Suillus</taxon>
    </lineage>
</organism>
<accession>A0AAD4EB87</accession>
<dbReference type="EMBL" id="JABBWK010000015">
    <property type="protein sequence ID" value="KAG1902976.1"/>
    <property type="molecule type" value="Genomic_DNA"/>
</dbReference>
<protein>
    <submittedName>
        <fullName evidence="2">Uncharacterized protein</fullName>
    </submittedName>
</protein>
<evidence type="ECO:0000256" key="1">
    <source>
        <dbReference type="SAM" id="MobiDB-lite"/>
    </source>
</evidence>
<name>A0AAD4EB87_9AGAM</name>
<dbReference type="RefSeq" id="XP_041228551.1">
    <property type="nucleotide sequence ID" value="XM_041366649.1"/>
</dbReference>
<reference evidence="2" key="1">
    <citation type="journal article" date="2020" name="New Phytol.">
        <title>Comparative genomics reveals dynamic genome evolution in host specialist ectomycorrhizal fungi.</title>
        <authorList>
            <person name="Lofgren L.A."/>
            <person name="Nguyen N.H."/>
            <person name="Vilgalys R."/>
            <person name="Ruytinx J."/>
            <person name="Liao H.L."/>
            <person name="Branco S."/>
            <person name="Kuo A."/>
            <person name="LaButti K."/>
            <person name="Lipzen A."/>
            <person name="Andreopoulos W."/>
            <person name="Pangilinan J."/>
            <person name="Riley R."/>
            <person name="Hundley H."/>
            <person name="Na H."/>
            <person name="Barry K."/>
            <person name="Grigoriev I.V."/>
            <person name="Stajich J.E."/>
            <person name="Kennedy P.G."/>
        </authorList>
    </citation>
    <scope>NUCLEOTIDE SEQUENCE</scope>
    <source>
        <strain evidence="2">FC203</strain>
    </source>
</reference>
<dbReference type="AlphaFoldDB" id="A0AAD4EB87"/>
<evidence type="ECO:0000313" key="2">
    <source>
        <dbReference type="EMBL" id="KAG1902976.1"/>
    </source>
</evidence>
<sequence>MQAKASAVSSSSAEHSGMHFPTSGAISKMPAQNTLAQSSRSSGVKLNLMADAEQQPGLPDDVPMHTFPILLRSQRPELDDQLALTNLAGPEPTARDILQGIKDLGRRFDLLATNEGVEHIRCPIESMSASPVHLMIPGSVTQVTITIYIQ</sequence>
<evidence type="ECO:0000313" key="3">
    <source>
        <dbReference type="Proteomes" id="UP001195769"/>
    </source>
</evidence>
<dbReference type="Proteomes" id="UP001195769">
    <property type="component" value="Unassembled WGS sequence"/>
</dbReference>
<feature type="compositionally biased region" description="Low complexity" evidence="1">
    <location>
        <begin position="1"/>
        <end position="15"/>
    </location>
</feature>